<sequence length="583" mass="63474">MKKLFSRFMLTKYGTRALMATGAKSIEVVGDLLTPLIIARMIDAGIASGNVYDIIRYGLLLVLIACIGFAFTIFCQYNASIVSQGIGTDLRSALFVKVQELSSVDVHRFGTDTLITRLINDINQVQVMVALGIRQLMRWPILAVGSIVATFLIDPQLGSVFLGAMLIVGIIFWCIIRRTTVLFHILQESLDTVSLFMREMLSGVRVIRVFRREESERVQFAQAVDRQTHIAATAANYSALLNPATFFIMYAGIAFIFWIAAPQVTSRSLSAGSIVALVGYMTQTLLAVGYIANLIIIVTRGVASTRRVMEVLDITPGLSDERNVSITLSDQELSDGVALELRDATLTYDGGGDPALSHISLTVPAGTTLGIIGGTGSGKSSLAKLCERLYEPEEGSVEVFGHAASTYTFSQLRHLVSLVPQHASLVSGTIRTNLTWRDAHATDEDLWKALELAQAADFVREKPRQLDSPVEAGGTNFSGGQRQRLTIARALVGNPRIVILDDSASALDFATDASLRRALYSLRTEVTSVIISQRVAAVMQADQILVLDHGHQVGLGTHKELLATCPLYKEICLSQLRPEEVEA</sequence>
<dbReference type="InterPro" id="IPR017871">
    <property type="entry name" value="ABC_transporter-like_CS"/>
</dbReference>
<dbReference type="PROSITE" id="PS50893">
    <property type="entry name" value="ABC_TRANSPORTER_2"/>
    <property type="match status" value="1"/>
</dbReference>
<dbReference type="InterPro" id="IPR036640">
    <property type="entry name" value="ABC1_TM_sf"/>
</dbReference>
<dbReference type="PANTHER" id="PTHR43394">
    <property type="entry name" value="ATP-DEPENDENT PERMEASE MDL1, MITOCHONDRIAL"/>
    <property type="match status" value="1"/>
</dbReference>
<evidence type="ECO:0000256" key="3">
    <source>
        <dbReference type="ARBA" id="ARBA00022741"/>
    </source>
</evidence>
<evidence type="ECO:0000256" key="4">
    <source>
        <dbReference type="ARBA" id="ARBA00022840"/>
    </source>
</evidence>
<dbReference type="InterPro" id="IPR011527">
    <property type="entry name" value="ABC1_TM_dom"/>
</dbReference>
<evidence type="ECO:0000313" key="11">
    <source>
        <dbReference type="Proteomes" id="UP000051927"/>
    </source>
</evidence>
<feature type="domain" description="ABC transmembrane type-1" evidence="9">
    <location>
        <begin position="26"/>
        <end position="300"/>
    </location>
</feature>
<organism evidence="10 11">
    <name type="scientific">Lancefieldella rimae</name>
    <dbReference type="NCBI Taxonomy" id="1383"/>
    <lineage>
        <taxon>Bacteria</taxon>
        <taxon>Bacillati</taxon>
        <taxon>Actinomycetota</taxon>
        <taxon>Coriobacteriia</taxon>
        <taxon>Coriobacteriales</taxon>
        <taxon>Atopobiaceae</taxon>
        <taxon>Lancefieldella</taxon>
    </lineage>
</organism>
<dbReference type="SUPFAM" id="SSF90123">
    <property type="entry name" value="ABC transporter transmembrane region"/>
    <property type="match status" value="1"/>
</dbReference>
<protein>
    <submittedName>
        <fullName evidence="10">ABC transporter, ATP-binding permease protein</fullName>
    </submittedName>
</protein>
<feature type="transmembrane region" description="Helical" evidence="7">
    <location>
        <begin position="136"/>
        <end position="153"/>
    </location>
</feature>
<comment type="subcellular location">
    <subcellularLocation>
        <location evidence="1">Cell membrane</location>
        <topology evidence="1">Multi-pass membrane protein</topology>
    </subcellularLocation>
</comment>
<feature type="transmembrane region" description="Helical" evidence="7">
    <location>
        <begin position="21"/>
        <end position="42"/>
    </location>
</feature>
<keyword evidence="4 10" id="KW-0067">ATP-binding</keyword>
<keyword evidence="11" id="KW-1185">Reference proteome</keyword>
<evidence type="ECO:0000256" key="1">
    <source>
        <dbReference type="ARBA" id="ARBA00004651"/>
    </source>
</evidence>
<reference evidence="10 11" key="1">
    <citation type="journal article" date="2015" name="Genome Announc.">
        <title>Expanding the biotechnology potential of lactobacilli through comparative genomics of 213 strains and associated genera.</title>
        <authorList>
            <person name="Sun Z."/>
            <person name="Harris H.M."/>
            <person name="McCann A."/>
            <person name="Guo C."/>
            <person name="Argimon S."/>
            <person name="Zhang W."/>
            <person name="Yang X."/>
            <person name="Jeffery I.B."/>
            <person name="Cooney J.C."/>
            <person name="Kagawa T.F."/>
            <person name="Liu W."/>
            <person name="Song Y."/>
            <person name="Salvetti E."/>
            <person name="Wrobel A."/>
            <person name="Rasinkangas P."/>
            <person name="Parkhill J."/>
            <person name="Rea M.C."/>
            <person name="O'Sullivan O."/>
            <person name="Ritari J."/>
            <person name="Douillard F.P."/>
            <person name="Paul Ross R."/>
            <person name="Yang R."/>
            <person name="Briner A.E."/>
            <person name="Felis G.E."/>
            <person name="de Vos W.M."/>
            <person name="Barrangou R."/>
            <person name="Klaenhammer T.R."/>
            <person name="Caufield P.W."/>
            <person name="Cui Y."/>
            <person name="Zhang H."/>
            <person name="O'Toole P.W."/>
        </authorList>
    </citation>
    <scope>NUCLEOTIDE SEQUENCE [LARGE SCALE GENOMIC DNA]</scope>
    <source>
        <strain evidence="10 11">DSM 7090</strain>
    </source>
</reference>
<evidence type="ECO:0000256" key="5">
    <source>
        <dbReference type="ARBA" id="ARBA00022989"/>
    </source>
</evidence>
<evidence type="ECO:0000259" key="9">
    <source>
        <dbReference type="PROSITE" id="PS50929"/>
    </source>
</evidence>
<dbReference type="Pfam" id="PF00664">
    <property type="entry name" value="ABC_membrane"/>
    <property type="match status" value="1"/>
</dbReference>
<dbReference type="InterPro" id="IPR027417">
    <property type="entry name" value="P-loop_NTPase"/>
</dbReference>
<name>A0ABR5Q2D9_9ACTN</name>
<dbReference type="Pfam" id="PF00005">
    <property type="entry name" value="ABC_tran"/>
    <property type="match status" value="1"/>
</dbReference>
<feature type="transmembrane region" description="Helical" evidence="7">
    <location>
        <begin position="239"/>
        <end position="261"/>
    </location>
</feature>
<dbReference type="Proteomes" id="UP000051927">
    <property type="component" value="Unassembled WGS sequence"/>
</dbReference>
<feature type="transmembrane region" description="Helical" evidence="7">
    <location>
        <begin position="159"/>
        <end position="176"/>
    </location>
</feature>
<evidence type="ECO:0000256" key="6">
    <source>
        <dbReference type="ARBA" id="ARBA00023136"/>
    </source>
</evidence>
<keyword evidence="5 7" id="KW-1133">Transmembrane helix</keyword>
<dbReference type="InterPro" id="IPR039421">
    <property type="entry name" value="Type_1_exporter"/>
</dbReference>
<gene>
    <name evidence="10" type="ORF">IV60_GL000354</name>
</gene>
<evidence type="ECO:0000313" key="10">
    <source>
        <dbReference type="EMBL" id="KRO03175.1"/>
    </source>
</evidence>
<keyword evidence="6 7" id="KW-0472">Membrane</keyword>
<feature type="domain" description="ABC transporter" evidence="8">
    <location>
        <begin position="339"/>
        <end position="574"/>
    </location>
</feature>
<dbReference type="InterPro" id="IPR003439">
    <property type="entry name" value="ABC_transporter-like_ATP-bd"/>
</dbReference>
<dbReference type="SUPFAM" id="SSF52540">
    <property type="entry name" value="P-loop containing nucleoside triphosphate hydrolases"/>
    <property type="match status" value="1"/>
</dbReference>
<evidence type="ECO:0000259" key="8">
    <source>
        <dbReference type="PROSITE" id="PS50893"/>
    </source>
</evidence>
<evidence type="ECO:0000256" key="2">
    <source>
        <dbReference type="ARBA" id="ARBA00022692"/>
    </source>
</evidence>
<dbReference type="PROSITE" id="PS50929">
    <property type="entry name" value="ABC_TM1F"/>
    <property type="match status" value="1"/>
</dbReference>
<dbReference type="Gene3D" id="3.40.50.300">
    <property type="entry name" value="P-loop containing nucleotide triphosphate hydrolases"/>
    <property type="match status" value="1"/>
</dbReference>
<proteinExistence type="predicted"/>
<evidence type="ECO:0000256" key="7">
    <source>
        <dbReference type="SAM" id="Phobius"/>
    </source>
</evidence>
<keyword evidence="2 7" id="KW-0812">Transmembrane</keyword>
<dbReference type="GO" id="GO:0005524">
    <property type="term" value="F:ATP binding"/>
    <property type="evidence" value="ECO:0007669"/>
    <property type="project" value="UniProtKB-KW"/>
</dbReference>
<dbReference type="Gene3D" id="1.20.1560.10">
    <property type="entry name" value="ABC transporter type 1, transmembrane domain"/>
    <property type="match status" value="1"/>
</dbReference>
<dbReference type="EMBL" id="JQCP01000001">
    <property type="protein sequence ID" value="KRO03175.1"/>
    <property type="molecule type" value="Genomic_DNA"/>
</dbReference>
<dbReference type="SMART" id="SM00382">
    <property type="entry name" value="AAA"/>
    <property type="match status" value="1"/>
</dbReference>
<dbReference type="InterPro" id="IPR003593">
    <property type="entry name" value="AAA+_ATPase"/>
</dbReference>
<accession>A0ABR5Q2D9</accession>
<keyword evidence="3" id="KW-0547">Nucleotide-binding</keyword>
<dbReference type="CDD" id="cd18548">
    <property type="entry name" value="ABC_6TM_Tm287_like"/>
    <property type="match status" value="1"/>
</dbReference>
<feature type="transmembrane region" description="Helical" evidence="7">
    <location>
        <begin position="54"/>
        <end position="74"/>
    </location>
</feature>
<dbReference type="RefSeq" id="WP_003148270.1">
    <property type="nucleotide sequence ID" value="NZ_JQCP01000001.1"/>
</dbReference>
<feature type="transmembrane region" description="Helical" evidence="7">
    <location>
        <begin position="273"/>
        <end position="299"/>
    </location>
</feature>
<dbReference type="PROSITE" id="PS00211">
    <property type="entry name" value="ABC_TRANSPORTER_1"/>
    <property type="match status" value="1"/>
</dbReference>
<comment type="caution">
    <text evidence="10">The sequence shown here is derived from an EMBL/GenBank/DDBJ whole genome shotgun (WGS) entry which is preliminary data.</text>
</comment>
<dbReference type="PANTHER" id="PTHR43394:SF1">
    <property type="entry name" value="ATP-BINDING CASSETTE SUB-FAMILY B MEMBER 10, MITOCHONDRIAL"/>
    <property type="match status" value="1"/>
</dbReference>